<evidence type="ECO:0000313" key="2">
    <source>
        <dbReference type="WBParaSite" id="Minc3s00894g18603"/>
    </source>
</evidence>
<proteinExistence type="predicted"/>
<sequence>MQLLKVLNCLLKVLQLPKIHLKIKKRQKFKIKKLKVRIFNLQVKVKQQKQLKLQNLLHIDQAMTMLCHHLIKLIQKKRRNQRERKVLNGKGRRKVGKLKFFVKDC</sequence>
<protein>
    <submittedName>
        <fullName evidence="2">Candidate secreted effector</fullName>
    </submittedName>
</protein>
<reference evidence="2" key="1">
    <citation type="submission" date="2022-11" db="UniProtKB">
        <authorList>
            <consortium name="WormBaseParasite"/>
        </authorList>
    </citation>
    <scope>IDENTIFICATION</scope>
</reference>
<accession>A0A914LU72</accession>
<dbReference type="WBParaSite" id="Minc3s00894g18603">
    <property type="protein sequence ID" value="Minc3s00894g18603"/>
    <property type="gene ID" value="Minc3s00894g18603"/>
</dbReference>
<dbReference type="AlphaFoldDB" id="A0A914LU72"/>
<dbReference type="Proteomes" id="UP000887563">
    <property type="component" value="Unplaced"/>
</dbReference>
<keyword evidence="1" id="KW-1185">Reference proteome</keyword>
<evidence type="ECO:0000313" key="1">
    <source>
        <dbReference type="Proteomes" id="UP000887563"/>
    </source>
</evidence>
<organism evidence="1 2">
    <name type="scientific">Meloidogyne incognita</name>
    <name type="common">Southern root-knot nematode worm</name>
    <name type="synonym">Oxyuris incognita</name>
    <dbReference type="NCBI Taxonomy" id="6306"/>
    <lineage>
        <taxon>Eukaryota</taxon>
        <taxon>Metazoa</taxon>
        <taxon>Ecdysozoa</taxon>
        <taxon>Nematoda</taxon>
        <taxon>Chromadorea</taxon>
        <taxon>Rhabditida</taxon>
        <taxon>Tylenchina</taxon>
        <taxon>Tylenchomorpha</taxon>
        <taxon>Tylenchoidea</taxon>
        <taxon>Meloidogynidae</taxon>
        <taxon>Meloidogyninae</taxon>
        <taxon>Meloidogyne</taxon>
        <taxon>Meloidogyne incognita group</taxon>
    </lineage>
</organism>
<name>A0A914LU72_MELIC</name>